<protein>
    <submittedName>
        <fullName evidence="2">Putative peroxisomal bioproteinsis protein peroxin</fullName>
    </submittedName>
</protein>
<organism evidence="2">
    <name type="scientific">Ixodes ricinus</name>
    <name type="common">Common tick</name>
    <name type="synonym">Acarus ricinus</name>
    <dbReference type="NCBI Taxonomy" id="34613"/>
    <lineage>
        <taxon>Eukaryota</taxon>
        <taxon>Metazoa</taxon>
        <taxon>Ecdysozoa</taxon>
        <taxon>Arthropoda</taxon>
        <taxon>Chelicerata</taxon>
        <taxon>Arachnida</taxon>
        <taxon>Acari</taxon>
        <taxon>Parasitiformes</taxon>
        <taxon>Ixodida</taxon>
        <taxon>Ixodoidea</taxon>
        <taxon>Ixodidae</taxon>
        <taxon>Ixodinae</taxon>
        <taxon>Ixodes</taxon>
    </lineage>
</organism>
<dbReference type="EMBL" id="GADI01005147">
    <property type="protein sequence ID" value="JAA68661.1"/>
    <property type="molecule type" value="mRNA"/>
</dbReference>
<evidence type="ECO:0000256" key="1">
    <source>
        <dbReference type="SAM" id="Phobius"/>
    </source>
</evidence>
<feature type="transmembrane region" description="Helical" evidence="1">
    <location>
        <begin position="36"/>
        <end position="57"/>
    </location>
</feature>
<accession>A0A0K8RC70</accession>
<reference evidence="2" key="1">
    <citation type="submission" date="2012-12" db="EMBL/GenBank/DDBJ databases">
        <title>Identification and characterization of a phenylalanine ammonia-lyase gene family in Isatis indigotica Fort.</title>
        <authorList>
            <person name="Liu Q."/>
            <person name="Chen J."/>
            <person name="Zhou X."/>
            <person name="Di P."/>
            <person name="Xiao Y."/>
            <person name="Xuan H."/>
            <person name="Zhang L."/>
            <person name="Chen W."/>
        </authorList>
    </citation>
    <scope>NUCLEOTIDE SEQUENCE</scope>
    <source>
        <tissue evidence="2">Salivary gland</tissue>
    </source>
</reference>
<keyword evidence="1" id="KW-0812">Transmembrane</keyword>
<proteinExistence type="evidence at transcript level"/>
<keyword evidence="1" id="KW-0472">Membrane</keyword>
<dbReference type="AlphaFoldDB" id="A0A0K8RC70"/>
<keyword evidence="1" id="KW-1133">Transmembrane helix</keyword>
<evidence type="ECO:0000313" key="2">
    <source>
        <dbReference type="EMBL" id="JAA68661.1"/>
    </source>
</evidence>
<sequence>MQNSLENSTDDELKILNIQAPPLCILTPLPVLLKPIFYFPLHISATVWFTGVVNTVAPQALHNKCKVDTGNLQQYFPQSRPIQFQVSHLPNVLLCTSALFYNFLSRSLSFRHDIYQ</sequence>
<name>A0A0K8RC70_IXORI</name>